<protein>
    <submittedName>
        <fullName evidence="4">Uncharacterized protein</fullName>
    </submittedName>
</protein>
<reference evidence="4" key="1">
    <citation type="submission" date="2022-06" db="EMBL/GenBank/DDBJ databases">
        <title>New cyanobacteria of genus Symplocastrum in benthos of Lake Baikal.</title>
        <authorList>
            <person name="Sorokovikova E."/>
            <person name="Tikhonova I."/>
            <person name="Krasnopeev A."/>
            <person name="Evseev P."/>
            <person name="Gladkikh A."/>
            <person name="Belykh O."/>
        </authorList>
    </citation>
    <scope>NUCLEOTIDE SEQUENCE</scope>
    <source>
        <strain evidence="4">BBK-W-15</strain>
    </source>
</reference>
<comment type="caution">
    <text evidence="4">The sequence shown here is derived from an EMBL/GenBank/DDBJ whole genome shotgun (WGS) entry which is preliminary data.</text>
</comment>
<gene>
    <name evidence="4" type="ORF">NJ959_22095</name>
</gene>
<dbReference type="AlphaFoldDB" id="A0AAE3GYW0"/>
<feature type="transmembrane region" description="Helical" evidence="3">
    <location>
        <begin position="159"/>
        <end position="178"/>
    </location>
</feature>
<dbReference type="Proteomes" id="UP001204953">
    <property type="component" value="Unassembled WGS sequence"/>
</dbReference>
<keyword evidence="5" id="KW-1185">Reference proteome</keyword>
<sequence length="561" mass="63835">MGVIPIISIIFILDHRPLPQIIRDPNDFTYLGIFAGVALVWLISGSVYNWVVSIPSSRVIQNSWSQFELTRKRENVENRERKYYRKSSSLGFSEFSFLLIIICVIEACIGSSIISFILESQKYDIYSQELARFQQQLSLNPNYKGIRPDTKTPPELDSLSLFLSASIFALTNILFSVSKANRYNQIQKTKRRLNALLNKLNHLDEEIQHCKTEVDKVKKDFEKNKQEYDNLFNKKESGILNEIRLLSNQASVNPPRHTLNSLTNILKYSEELTKIKIDALLNEEQQRSVLSVRDNLLFLASKVAEKEFELKARYIGRDAGLQEKLAKIQEDIKNIKDKPEVKSVREEFHSKGVIREYEMALESIRSVMQEAMEVVKHNAKESKKMHKLLKPLTRMAMRFESRGEAAWSQTDLGSVTEVLGKISEIFANQPRIEINMEKNTVNNSQPTSYTQNINKPRQTGIDQGPNSTGIGTQHNHAPKQNQNLAEAAAEIQKLLEQLSQTYPTETLVAEKALEQIESNQTLRGRVVSVIKAMGVEALMAAINHPVANVLRAGVEALKEPK</sequence>
<accession>A0AAE3GYW0</accession>
<evidence type="ECO:0000313" key="5">
    <source>
        <dbReference type="Proteomes" id="UP001204953"/>
    </source>
</evidence>
<keyword evidence="3" id="KW-0812">Transmembrane</keyword>
<evidence type="ECO:0000256" key="1">
    <source>
        <dbReference type="SAM" id="Coils"/>
    </source>
</evidence>
<dbReference type="RefSeq" id="WP_254013867.1">
    <property type="nucleotide sequence ID" value="NZ_JAMZMM010000283.1"/>
</dbReference>
<feature type="transmembrane region" description="Helical" evidence="3">
    <location>
        <begin position="95"/>
        <end position="118"/>
    </location>
</feature>
<keyword evidence="1" id="KW-0175">Coiled coil</keyword>
<organism evidence="4 5">
    <name type="scientific">Limnofasciculus baicalensis BBK-W-15</name>
    <dbReference type="NCBI Taxonomy" id="2699891"/>
    <lineage>
        <taxon>Bacteria</taxon>
        <taxon>Bacillati</taxon>
        <taxon>Cyanobacteriota</taxon>
        <taxon>Cyanophyceae</taxon>
        <taxon>Coleofasciculales</taxon>
        <taxon>Coleofasciculaceae</taxon>
        <taxon>Limnofasciculus</taxon>
        <taxon>Limnofasciculus baicalensis</taxon>
    </lineage>
</organism>
<feature type="coiled-coil region" evidence="1">
    <location>
        <begin position="183"/>
        <end position="234"/>
    </location>
</feature>
<dbReference type="EMBL" id="JAMZMM010000283">
    <property type="protein sequence ID" value="MCP2731122.1"/>
    <property type="molecule type" value="Genomic_DNA"/>
</dbReference>
<keyword evidence="3" id="KW-1133">Transmembrane helix</keyword>
<feature type="transmembrane region" description="Helical" evidence="3">
    <location>
        <begin position="28"/>
        <end position="51"/>
    </location>
</feature>
<evidence type="ECO:0000256" key="3">
    <source>
        <dbReference type="SAM" id="Phobius"/>
    </source>
</evidence>
<evidence type="ECO:0000256" key="2">
    <source>
        <dbReference type="SAM" id="MobiDB-lite"/>
    </source>
</evidence>
<evidence type="ECO:0000313" key="4">
    <source>
        <dbReference type="EMBL" id="MCP2731122.1"/>
    </source>
</evidence>
<name>A0AAE3GYW0_9CYAN</name>
<feature type="region of interest" description="Disordered" evidence="2">
    <location>
        <begin position="441"/>
        <end position="481"/>
    </location>
</feature>
<keyword evidence="3" id="KW-0472">Membrane</keyword>
<proteinExistence type="predicted"/>